<evidence type="ECO:0000313" key="9">
    <source>
        <dbReference type="EMBL" id="QKW50625.1"/>
    </source>
</evidence>
<dbReference type="InterPro" id="IPR051907">
    <property type="entry name" value="DoxX-like_oxidoreductase"/>
</dbReference>
<proteinExistence type="inferred from homology"/>
<dbReference type="AlphaFoldDB" id="A0A7H8N869"/>
<evidence type="ECO:0000256" key="3">
    <source>
        <dbReference type="ARBA" id="ARBA00022475"/>
    </source>
</evidence>
<keyword evidence="3" id="KW-1003">Cell membrane</keyword>
<dbReference type="GO" id="GO:0005886">
    <property type="term" value="C:plasma membrane"/>
    <property type="evidence" value="ECO:0007669"/>
    <property type="project" value="UniProtKB-SubCell"/>
</dbReference>
<evidence type="ECO:0000256" key="8">
    <source>
        <dbReference type="SAM" id="Phobius"/>
    </source>
</evidence>
<comment type="subcellular location">
    <subcellularLocation>
        <location evidence="1">Cell membrane</location>
        <topology evidence="1">Multi-pass membrane protein</topology>
    </subcellularLocation>
</comment>
<dbReference type="Proteomes" id="UP000509303">
    <property type="component" value="Chromosome"/>
</dbReference>
<gene>
    <name evidence="9" type="ORF">HUT08_15005</name>
</gene>
<feature type="compositionally biased region" description="Low complexity" evidence="7">
    <location>
        <begin position="8"/>
        <end position="18"/>
    </location>
</feature>
<comment type="similarity">
    <text evidence="2">Belongs to the DoxX family.</text>
</comment>
<dbReference type="EMBL" id="CP054929">
    <property type="protein sequence ID" value="QKW50625.1"/>
    <property type="molecule type" value="Genomic_DNA"/>
</dbReference>
<evidence type="ECO:0000256" key="5">
    <source>
        <dbReference type="ARBA" id="ARBA00022989"/>
    </source>
</evidence>
<evidence type="ECO:0000256" key="4">
    <source>
        <dbReference type="ARBA" id="ARBA00022692"/>
    </source>
</evidence>
<keyword evidence="4 8" id="KW-0812">Transmembrane</keyword>
<evidence type="ECO:0000256" key="7">
    <source>
        <dbReference type="SAM" id="MobiDB-lite"/>
    </source>
</evidence>
<dbReference type="InterPro" id="IPR032808">
    <property type="entry name" value="DoxX"/>
</dbReference>
<protein>
    <submittedName>
        <fullName evidence="9">DoxX family protein</fullName>
    </submittedName>
</protein>
<evidence type="ECO:0000313" key="10">
    <source>
        <dbReference type="Proteomes" id="UP000509303"/>
    </source>
</evidence>
<dbReference type="PANTHER" id="PTHR33452">
    <property type="entry name" value="OXIDOREDUCTASE CATD-RELATED"/>
    <property type="match status" value="1"/>
</dbReference>
<feature type="transmembrane region" description="Helical" evidence="8">
    <location>
        <begin position="141"/>
        <end position="165"/>
    </location>
</feature>
<keyword evidence="5 8" id="KW-1133">Transmembrane helix</keyword>
<dbReference type="Pfam" id="PF07681">
    <property type="entry name" value="DoxX"/>
    <property type="match status" value="1"/>
</dbReference>
<accession>A0A7H8N869</accession>
<organism evidence="9 10">
    <name type="scientific">Streptomyces buecherae</name>
    <dbReference type="NCBI Taxonomy" id="2763006"/>
    <lineage>
        <taxon>Bacteria</taxon>
        <taxon>Bacillati</taxon>
        <taxon>Actinomycetota</taxon>
        <taxon>Actinomycetes</taxon>
        <taxon>Kitasatosporales</taxon>
        <taxon>Streptomycetaceae</taxon>
        <taxon>Streptomyces</taxon>
    </lineage>
</organism>
<feature type="region of interest" description="Disordered" evidence="7">
    <location>
        <begin position="1"/>
        <end position="30"/>
    </location>
</feature>
<keyword evidence="10" id="KW-1185">Reference proteome</keyword>
<name>A0A7H8N869_9ACTN</name>
<evidence type="ECO:0000256" key="2">
    <source>
        <dbReference type="ARBA" id="ARBA00006679"/>
    </source>
</evidence>
<evidence type="ECO:0000256" key="6">
    <source>
        <dbReference type="ARBA" id="ARBA00023136"/>
    </source>
</evidence>
<keyword evidence="6 8" id="KW-0472">Membrane</keyword>
<reference evidence="9 10" key="1">
    <citation type="submission" date="2020-06" db="EMBL/GenBank/DDBJ databases">
        <title>Genome mining for natural products.</title>
        <authorList>
            <person name="Zhang B."/>
            <person name="Shi J."/>
            <person name="Ge H."/>
        </authorList>
    </citation>
    <scope>NUCLEOTIDE SEQUENCE [LARGE SCALE GENOMIC DNA]</scope>
    <source>
        <strain evidence="9 10">NA00687</strain>
    </source>
</reference>
<dbReference type="RefSeq" id="WP_176162358.1">
    <property type="nucleotide sequence ID" value="NZ_CP054929.1"/>
</dbReference>
<evidence type="ECO:0000256" key="1">
    <source>
        <dbReference type="ARBA" id="ARBA00004651"/>
    </source>
</evidence>
<dbReference type="PANTHER" id="PTHR33452:SF4">
    <property type="entry name" value="BLL4328 PROTEIN"/>
    <property type="match status" value="1"/>
</dbReference>
<feature type="transmembrane region" description="Helical" evidence="8">
    <location>
        <begin position="99"/>
        <end position="121"/>
    </location>
</feature>
<sequence>MPSPPTLSSPGRPGAAPSPRDRRRDAEGSAGLPGRFAALREAAGPYAVAATRCVFGLLFFCHGSAGFFDLPEMPVNGGTTELTAWPAGPAAVIQIVGGAMLMLGLGTRTAALVCSGSMAYAYFDVHQPTALWPIQNGGEDAAVFCWAFLLLAFTGPGAFSVDGLLRRRGITGPGRKSSRTAPYPR</sequence>